<sequence length="49" mass="5711">MTKKYILFYNFEQWVNLIATLGEFKPPRDCDSESNIGITVELDGIKEDK</sequence>
<gene>
    <name evidence="1" type="ORF">LCGC14_2787980</name>
</gene>
<proteinExistence type="predicted"/>
<reference evidence="1" key="1">
    <citation type="journal article" date="2015" name="Nature">
        <title>Complex archaea that bridge the gap between prokaryotes and eukaryotes.</title>
        <authorList>
            <person name="Spang A."/>
            <person name="Saw J.H."/>
            <person name="Jorgensen S.L."/>
            <person name="Zaremba-Niedzwiedzka K."/>
            <person name="Martijn J."/>
            <person name="Lind A.E."/>
            <person name="van Eijk R."/>
            <person name="Schleper C."/>
            <person name="Guy L."/>
            <person name="Ettema T.J."/>
        </authorList>
    </citation>
    <scope>NUCLEOTIDE SEQUENCE</scope>
</reference>
<dbReference type="AlphaFoldDB" id="A0A0F8YRC3"/>
<protein>
    <submittedName>
        <fullName evidence="1">Uncharacterized protein</fullName>
    </submittedName>
</protein>
<accession>A0A0F8YRC3</accession>
<name>A0A0F8YRC3_9ZZZZ</name>
<evidence type="ECO:0000313" key="1">
    <source>
        <dbReference type="EMBL" id="KKK83978.1"/>
    </source>
</evidence>
<organism evidence="1">
    <name type="scientific">marine sediment metagenome</name>
    <dbReference type="NCBI Taxonomy" id="412755"/>
    <lineage>
        <taxon>unclassified sequences</taxon>
        <taxon>metagenomes</taxon>
        <taxon>ecological metagenomes</taxon>
    </lineage>
</organism>
<comment type="caution">
    <text evidence="1">The sequence shown here is derived from an EMBL/GenBank/DDBJ whole genome shotgun (WGS) entry which is preliminary data.</text>
</comment>
<dbReference type="EMBL" id="LAZR01051981">
    <property type="protein sequence ID" value="KKK83978.1"/>
    <property type="molecule type" value="Genomic_DNA"/>
</dbReference>